<proteinExistence type="predicted"/>
<accession>A0A268EI73</accession>
<dbReference type="GO" id="GO:0003697">
    <property type="term" value="F:single-stranded DNA binding"/>
    <property type="evidence" value="ECO:0007669"/>
    <property type="project" value="InterPro"/>
</dbReference>
<feature type="domain" description="N-terminal" evidence="1">
    <location>
        <begin position="4"/>
        <end position="108"/>
    </location>
</feature>
<dbReference type="Proteomes" id="UP000215596">
    <property type="component" value="Unassembled WGS sequence"/>
</dbReference>
<protein>
    <recommendedName>
        <fullName evidence="5">DUF1738 domain-containing protein</fullName>
    </recommendedName>
</protein>
<gene>
    <name evidence="3" type="ORF">CHH67_21195</name>
</gene>
<sequence>MKKTVYEIVTEQILKLMAQGVAPWRRPWKPGEEAINWFTEKPYRGINKLLTEPGGEYATWKQIHDAGGTVKPEERKNYNIIVFYTDYIKEVDEDTIEKFPVLRYYKVYNVNTQCTGLTSKRPITEKPNDTQHNPILEAERIINDFANAPEIVFKSGRAVYNSFFDRVSVPPLNDFDSPEEYYATLFHELVHSTGHKNRLNRKFGRKFADEQYSKEELIAEFGAAMLCGIAGIEQPVIENSAAYIDSWMKVLKNDSRLIVTAANAAQKAADYIQNIKPNKDQIAV</sequence>
<name>A0A268EI73_9BACL</name>
<dbReference type="PIRSF" id="PIRSF037112">
    <property type="entry name" value="Antirestriction_ArdC"/>
    <property type="match status" value="1"/>
</dbReference>
<dbReference type="Pfam" id="PF18818">
    <property type="entry name" value="MPTase-PolyVal"/>
    <property type="match status" value="1"/>
</dbReference>
<organism evidence="3 4">
    <name type="scientific">Paenibacillus campinasensis</name>
    <dbReference type="NCBI Taxonomy" id="66347"/>
    <lineage>
        <taxon>Bacteria</taxon>
        <taxon>Bacillati</taxon>
        <taxon>Bacillota</taxon>
        <taxon>Bacilli</taxon>
        <taxon>Bacillales</taxon>
        <taxon>Paenibacillaceae</taxon>
        <taxon>Paenibacillus</taxon>
    </lineage>
</organism>
<comment type="caution">
    <text evidence="3">The sequence shown here is derived from an EMBL/GenBank/DDBJ whole genome shotgun (WGS) entry which is preliminary data.</text>
</comment>
<dbReference type="InterPro" id="IPR013610">
    <property type="entry name" value="ArdC_N"/>
</dbReference>
<evidence type="ECO:0000259" key="2">
    <source>
        <dbReference type="Pfam" id="PF18818"/>
    </source>
</evidence>
<dbReference type="InterPro" id="IPR017113">
    <property type="entry name" value="Antirestriction_ArdC"/>
</dbReference>
<feature type="domain" description="Polyvalent protein metallopeptidase" evidence="2">
    <location>
        <begin position="149"/>
        <end position="263"/>
    </location>
</feature>
<evidence type="ECO:0000259" key="1">
    <source>
        <dbReference type="Pfam" id="PF08401"/>
    </source>
</evidence>
<dbReference type="InterPro" id="IPR041459">
    <property type="entry name" value="MPTase-PolyVal"/>
</dbReference>
<evidence type="ECO:0000313" key="4">
    <source>
        <dbReference type="Proteomes" id="UP000215596"/>
    </source>
</evidence>
<dbReference type="AlphaFoldDB" id="A0A268EI73"/>
<dbReference type="Pfam" id="PF08401">
    <property type="entry name" value="ArdcN"/>
    <property type="match status" value="1"/>
</dbReference>
<evidence type="ECO:0008006" key="5">
    <source>
        <dbReference type="Google" id="ProtNLM"/>
    </source>
</evidence>
<dbReference type="EMBL" id="NPBY01000074">
    <property type="protein sequence ID" value="PAD72827.1"/>
    <property type="molecule type" value="Genomic_DNA"/>
</dbReference>
<dbReference type="OrthoDB" id="9792687at2"/>
<evidence type="ECO:0000313" key="3">
    <source>
        <dbReference type="EMBL" id="PAD72827.1"/>
    </source>
</evidence>
<reference evidence="3 4" key="1">
    <citation type="submission" date="2017-07" db="EMBL/GenBank/DDBJ databases">
        <title>Isolation and whole genome analysis of endospore-forming bacteria from heroin.</title>
        <authorList>
            <person name="Kalinowski J."/>
            <person name="Ahrens B."/>
            <person name="Al-Dilaimi A."/>
            <person name="Winkler A."/>
            <person name="Wibberg D."/>
            <person name="Schleenbecker U."/>
            <person name="Ruckert C."/>
            <person name="Wolfel R."/>
            <person name="Grass G."/>
        </authorList>
    </citation>
    <scope>NUCLEOTIDE SEQUENCE [LARGE SCALE GENOMIC DNA]</scope>
    <source>
        <strain evidence="3 4">7537-G1</strain>
    </source>
</reference>
<dbReference type="RefSeq" id="WP_095267377.1">
    <property type="nucleotide sequence ID" value="NZ_NPBY01000074.1"/>
</dbReference>